<dbReference type="PIRSF" id="PIRSF000848">
    <property type="entry name" value="CDP_diag_ino_3_P"/>
    <property type="match status" value="1"/>
</dbReference>
<keyword evidence="16 17" id="KW-1208">Phospholipid metabolism</keyword>
<evidence type="ECO:0000256" key="19">
    <source>
        <dbReference type="SAM" id="Phobius"/>
    </source>
</evidence>
<comment type="similarity">
    <text evidence="4 17 18">Belongs to the CDP-alcohol phosphatidyltransferase class-I family.</text>
</comment>
<dbReference type="PANTHER" id="PTHR15362">
    <property type="entry name" value="PHOSPHATIDYLINOSITOL SYNTHASE"/>
    <property type="match status" value="1"/>
</dbReference>
<evidence type="ECO:0000256" key="17">
    <source>
        <dbReference type="PIRNR" id="PIRNR000848"/>
    </source>
</evidence>
<accession>A0A0G4G2H3</accession>
<evidence type="ECO:0000256" key="18">
    <source>
        <dbReference type="RuleBase" id="RU003750"/>
    </source>
</evidence>
<keyword evidence="11 19" id="KW-1133">Transmembrane helix</keyword>
<evidence type="ECO:0000313" key="21">
    <source>
        <dbReference type="Proteomes" id="UP000041254"/>
    </source>
</evidence>
<keyword evidence="6 17" id="KW-0444">Lipid biosynthesis</keyword>
<evidence type="ECO:0000256" key="14">
    <source>
        <dbReference type="ARBA" id="ARBA00023209"/>
    </source>
</evidence>
<dbReference type="InParanoid" id="A0A0G4G2H3"/>
<keyword evidence="10" id="KW-0460">Magnesium</keyword>
<dbReference type="InterPro" id="IPR014387">
    <property type="entry name" value="CDP_diag_ino_3_P_euk"/>
</dbReference>
<evidence type="ECO:0000256" key="7">
    <source>
        <dbReference type="ARBA" id="ARBA00022679"/>
    </source>
</evidence>
<feature type="transmembrane region" description="Helical" evidence="19">
    <location>
        <begin position="12"/>
        <end position="37"/>
    </location>
</feature>
<comment type="subcellular location">
    <subcellularLocation>
        <location evidence="3">Membrane</location>
        <topology evidence="3">Multi-pass membrane protein</topology>
    </subcellularLocation>
</comment>
<keyword evidence="14 17" id="KW-0594">Phospholipid biosynthesis</keyword>
<dbReference type="GO" id="GO:0003881">
    <property type="term" value="F:CDP-diacylglycerol-inositol 3-phosphatidyltransferase activity"/>
    <property type="evidence" value="ECO:0007669"/>
    <property type="project" value="UniProtKB-UniRule"/>
</dbReference>
<dbReference type="GO" id="GO:0016020">
    <property type="term" value="C:membrane"/>
    <property type="evidence" value="ECO:0007669"/>
    <property type="project" value="UniProtKB-SubCell"/>
</dbReference>
<evidence type="ECO:0000256" key="15">
    <source>
        <dbReference type="ARBA" id="ARBA00023211"/>
    </source>
</evidence>
<reference evidence="20 21" key="1">
    <citation type="submission" date="2014-11" db="EMBL/GenBank/DDBJ databases">
        <authorList>
            <person name="Zhu J."/>
            <person name="Qi W."/>
            <person name="Song R."/>
        </authorList>
    </citation>
    <scope>NUCLEOTIDE SEQUENCE [LARGE SCALE GENOMIC DNA]</scope>
</reference>
<name>A0A0G4G2H3_VITBC</name>
<dbReference type="AlphaFoldDB" id="A0A0G4G2H3"/>
<evidence type="ECO:0000256" key="8">
    <source>
        <dbReference type="ARBA" id="ARBA00022692"/>
    </source>
</evidence>
<dbReference type="VEuPathDB" id="CryptoDB:Vbra_16771"/>
<dbReference type="EC" id="2.7.8.11" evidence="5 17"/>
<dbReference type="InterPro" id="IPR043130">
    <property type="entry name" value="CDP-OH_PTrfase_TM_dom"/>
</dbReference>
<dbReference type="PhylomeDB" id="A0A0G4G2H3"/>
<protein>
    <recommendedName>
        <fullName evidence="5 17">CDP-diacylglycerol--inositol 3-phosphatidyltransferase</fullName>
        <ecNumber evidence="5 17">2.7.8.11</ecNumber>
    </recommendedName>
</protein>
<dbReference type="OMA" id="AQTYSEN"/>
<evidence type="ECO:0000256" key="4">
    <source>
        <dbReference type="ARBA" id="ARBA00010441"/>
    </source>
</evidence>
<comment type="cofactor">
    <cofactor evidence="2">
        <name>Mg(2+)</name>
        <dbReference type="ChEBI" id="CHEBI:18420"/>
    </cofactor>
</comment>
<sequence length="223" mass="25228">MSRRPWISPVYLFVPNIIGYVRVVLAFVAFALAYVTWVGFVVCYSTSQVLDAFDGWAARRLNQTTHFGAVLDQVTDRFSTAVVLMIDSHLYPQYYFLFLCLVILDIVSHWFHMYSSVLSGSSSHKKIRANMLLKLYYETTGVLFVLHAGNEMCWLTLYAVTQQPPGIIRSAMWGLAVICAPLSLCKQVINLAQLFNACQEVVRADELRRAKEGVDDNAKKRGS</sequence>
<dbReference type="GO" id="GO:0046872">
    <property type="term" value="F:metal ion binding"/>
    <property type="evidence" value="ECO:0007669"/>
    <property type="project" value="UniProtKB-KW"/>
</dbReference>
<keyword evidence="7 17" id="KW-0808">Transferase</keyword>
<evidence type="ECO:0000256" key="12">
    <source>
        <dbReference type="ARBA" id="ARBA00023098"/>
    </source>
</evidence>
<feature type="transmembrane region" description="Helical" evidence="19">
    <location>
        <begin position="94"/>
        <end position="114"/>
    </location>
</feature>
<keyword evidence="13 17" id="KW-0472">Membrane</keyword>
<dbReference type="InterPro" id="IPR048254">
    <property type="entry name" value="CDP_ALCOHOL_P_TRANSF_CS"/>
</dbReference>
<dbReference type="EMBL" id="CDMY01000553">
    <property type="protein sequence ID" value="CEM22479.1"/>
    <property type="molecule type" value="Genomic_DNA"/>
</dbReference>
<evidence type="ECO:0000256" key="5">
    <source>
        <dbReference type="ARBA" id="ARBA00013212"/>
    </source>
</evidence>
<keyword evidence="8 19" id="KW-0812">Transmembrane</keyword>
<evidence type="ECO:0000256" key="6">
    <source>
        <dbReference type="ARBA" id="ARBA00022516"/>
    </source>
</evidence>
<keyword evidence="12 17" id="KW-0443">Lipid metabolism</keyword>
<proteinExistence type="inferred from homology"/>
<evidence type="ECO:0000256" key="11">
    <source>
        <dbReference type="ARBA" id="ARBA00022989"/>
    </source>
</evidence>
<dbReference type="InterPro" id="IPR000462">
    <property type="entry name" value="CDP-OH_P_trans"/>
</dbReference>
<dbReference type="PANTHER" id="PTHR15362:SF4">
    <property type="entry name" value="CDP-DIACYLGLYCEROL--INOSITOL 3-PHOSPHATIDYLTRANSFERASE"/>
    <property type="match status" value="1"/>
</dbReference>
<dbReference type="PROSITE" id="PS00379">
    <property type="entry name" value="CDP_ALCOHOL_P_TRANSF"/>
    <property type="match status" value="1"/>
</dbReference>
<evidence type="ECO:0000256" key="9">
    <source>
        <dbReference type="ARBA" id="ARBA00022723"/>
    </source>
</evidence>
<organism evidence="20 21">
    <name type="scientific">Vitrella brassicaformis (strain CCMP3155)</name>
    <dbReference type="NCBI Taxonomy" id="1169540"/>
    <lineage>
        <taxon>Eukaryota</taxon>
        <taxon>Sar</taxon>
        <taxon>Alveolata</taxon>
        <taxon>Colpodellida</taxon>
        <taxon>Vitrellaceae</taxon>
        <taxon>Vitrella</taxon>
    </lineage>
</organism>
<dbReference type="OrthoDB" id="10251079at2759"/>
<dbReference type="FunFam" id="1.20.120.1760:FF:000003">
    <property type="entry name" value="CDP-diacylglycerol--inositol 3-phosphatidyltransferase"/>
    <property type="match status" value="1"/>
</dbReference>
<dbReference type="STRING" id="1169540.A0A0G4G2H3"/>
<evidence type="ECO:0000313" key="20">
    <source>
        <dbReference type="EMBL" id="CEM22479.1"/>
    </source>
</evidence>
<evidence type="ECO:0000256" key="3">
    <source>
        <dbReference type="ARBA" id="ARBA00004141"/>
    </source>
</evidence>
<dbReference type="Gene3D" id="1.20.120.1760">
    <property type="match status" value="1"/>
</dbReference>
<dbReference type="GO" id="GO:0006661">
    <property type="term" value="P:phosphatidylinositol biosynthetic process"/>
    <property type="evidence" value="ECO:0007669"/>
    <property type="project" value="TreeGrafter"/>
</dbReference>
<evidence type="ECO:0000256" key="13">
    <source>
        <dbReference type="ARBA" id="ARBA00023136"/>
    </source>
</evidence>
<evidence type="ECO:0000256" key="1">
    <source>
        <dbReference type="ARBA" id="ARBA00001936"/>
    </source>
</evidence>
<evidence type="ECO:0000256" key="2">
    <source>
        <dbReference type="ARBA" id="ARBA00001946"/>
    </source>
</evidence>
<comment type="cofactor">
    <cofactor evidence="1">
        <name>Mn(2+)</name>
        <dbReference type="ChEBI" id="CHEBI:29035"/>
    </cofactor>
</comment>
<dbReference type="Pfam" id="PF01066">
    <property type="entry name" value="CDP-OH_P_transf"/>
    <property type="match status" value="1"/>
</dbReference>
<keyword evidence="15" id="KW-0464">Manganese</keyword>
<dbReference type="Proteomes" id="UP000041254">
    <property type="component" value="Unassembled WGS sequence"/>
</dbReference>
<gene>
    <name evidence="20" type="ORF">Vbra_16771</name>
</gene>
<dbReference type="FunCoup" id="A0A0G4G2H3">
    <property type="interactions" value="260"/>
</dbReference>
<dbReference type="GO" id="GO:0005794">
    <property type="term" value="C:Golgi apparatus"/>
    <property type="evidence" value="ECO:0007669"/>
    <property type="project" value="TreeGrafter"/>
</dbReference>
<evidence type="ECO:0000256" key="10">
    <source>
        <dbReference type="ARBA" id="ARBA00022842"/>
    </source>
</evidence>
<keyword evidence="21" id="KW-1185">Reference proteome</keyword>
<evidence type="ECO:0000256" key="16">
    <source>
        <dbReference type="ARBA" id="ARBA00023264"/>
    </source>
</evidence>
<keyword evidence="9" id="KW-0479">Metal-binding</keyword>
<comment type="catalytic activity">
    <reaction evidence="17">
        <text>a CDP-1,2-diacyl-sn-glycerol + myo-inositol = a 1,2-diacyl-sn-glycero-3-phospho-(1D-myo-inositol) + CMP + H(+)</text>
        <dbReference type="Rhea" id="RHEA:11580"/>
        <dbReference type="ChEBI" id="CHEBI:15378"/>
        <dbReference type="ChEBI" id="CHEBI:17268"/>
        <dbReference type="ChEBI" id="CHEBI:57880"/>
        <dbReference type="ChEBI" id="CHEBI:58332"/>
        <dbReference type="ChEBI" id="CHEBI:60377"/>
        <dbReference type="EC" id="2.7.8.11"/>
    </reaction>
</comment>